<keyword evidence="2" id="KW-1185">Reference proteome</keyword>
<reference evidence="1 2" key="2">
    <citation type="submission" date="2021-08" db="EMBL/GenBank/DDBJ databases">
        <title>Rheinheimera aquimaris sp. nov., isolated from seawater of the East Sea in Korea.</title>
        <authorList>
            <person name="Kim K.H."/>
            <person name="Wenting R."/>
            <person name="Kim K.R."/>
            <person name="Jeon C.O."/>
        </authorList>
    </citation>
    <scope>NUCLEOTIDE SEQUENCE [LARGE SCALE GENOMIC DNA]</scope>
    <source>
        <strain evidence="1 2">MA-13</strain>
    </source>
</reference>
<reference evidence="1 2" key="1">
    <citation type="submission" date="2020-12" db="EMBL/GenBank/DDBJ databases">
        <authorList>
            <person name="Ruan W."/>
            <person name="Khan S.A."/>
            <person name="Jeon C.O."/>
        </authorList>
    </citation>
    <scope>NUCLEOTIDE SEQUENCE [LARGE SCALE GENOMIC DNA]</scope>
    <source>
        <strain evidence="1 2">MA-13</strain>
    </source>
</reference>
<protein>
    <submittedName>
        <fullName evidence="1">Uncharacterized protein</fullName>
    </submittedName>
</protein>
<sequence length="462" mass="50614">MSETTIKQLSTAAVKAADEKFFAMYPEMVGKSIRPNDPSHRQYVQAWNTYYRAANAAEEAKKAAIMKALALKPVTTKKSSGFTEKVAGATVQPCPNAKAIVSEPKKPEPKQPPCNQNVKHCKPKTTIQCQHGRTASSSNQLEVVPEPTSSEKLTLSADIDGGCGEPVEWVVSGFTNKTIKGNKSILEIKPLAFRHAAISPLGRWAMKAAPNVYRISPRIKCGSVSSPFTIKVYPGEQCSIKISPASWSFYKKLEEGMNTLCDFVFGKNRLNFLFPKGEISIAAQWKEHTDHTAFYQYDIQIGLNPLFGLESRIPLLDALRSLAVPAKVVDWTRRYLGDILYIAAQGKLSTNGNLTRVAPDRYTHWTASANGEISIVLGAELGRSKGVLAFEASGESGVALKMVLDPKPQDPSNKVFKADLLFSGLKSKISIKVAGGFLSFDEEYQIISSKPLLSNHQLSIFD</sequence>
<dbReference type="RefSeq" id="WP_205312138.1">
    <property type="nucleotide sequence ID" value="NZ_JAERPS020000007.1"/>
</dbReference>
<evidence type="ECO:0000313" key="2">
    <source>
        <dbReference type="Proteomes" id="UP000663814"/>
    </source>
</evidence>
<dbReference type="Proteomes" id="UP000663814">
    <property type="component" value="Unassembled WGS sequence"/>
</dbReference>
<proteinExistence type="predicted"/>
<name>A0ABS7XFX0_9GAMM</name>
<organism evidence="1 2">
    <name type="scientific">Rheinheimera maricola</name>
    <dbReference type="NCBI Taxonomy" id="2793282"/>
    <lineage>
        <taxon>Bacteria</taxon>
        <taxon>Pseudomonadati</taxon>
        <taxon>Pseudomonadota</taxon>
        <taxon>Gammaproteobacteria</taxon>
        <taxon>Chromatiales</taxon>
        <taxon>Chromatiaceae</taxon>
        <taxon>Rheinheimera</taxon>
    </lineage>
</organism>
<evidence type="ECO:0000313" key="1">
    <source>
        <dbReference type="EMBL" id="MBZ9613427.1"/>
    </source>
</evidence>
<comment type="caution">
    <text evidence="1">The sequence shown here is derived from an EMBL/GenBank/DDBJ whole genome shotgun (WGS) entry which is preliminary data.</text>
</comment>
<accession>A0ABS7XFX0</accession>
<dbReference type="EMBL" id="JAERPS020000007">
    <property type="protein sequence ID" value="MBZ9613427.1"/>
    <property type="molecule type" value="Genomic_DNA"/>
</dbReference>
<gene>
    <name evidence="1" type="ORF">I4W93_017675</name>
</gene>